<dbReference type="GO" id="GO:0005615">
    <property type="term" value="C:extracellular space"/>
    <property type="evidence" value="ECO:0007669"/>
    <property type="project" value="InterPro"/>
</dbReference>
<keyword evidence="3" id="KW-0732">Signal</keyword>
<dbReference type="Pfam" id="PF07678">
    <property type="entry name" value="TED_complement"/>
    <property type="match status" value="1"/>
</dbReference>
<comment type="similarity">
    <text evidence="1">Belongs to the protease inhibitor I39 (alpha-2-macroglobulin) family.</text>
</comment>
<sequence length="784" mass="87003">MISFSAPLEYLIDEIFDSDDQQLIVPSEASQNDRNDNIEVINVRKEFPEVWLWDDNPNANGELVIQKKVPDTITSWVITGFSLDAENGIGLTDEATKLKVFQPFFVSTNLPYSVKRGEVIAIPVIVFNYLNKSLEVDVVMENPHDEFDFTEATNEIIDNPKHDLKRSKHTTVAPQSGESLSFMIRPKTVGHISIKLVATSPLAGDAVLKMLQVDPEGVTEFVNKAVLIDLRDATEQKEELKVEVPENAVPNSTHIEATVVGDLLGPTIKNLDSLVRKPYGCGEQNMVNFVPNILVMRYLENIGKLTPEIADKARKFMEIGYQRELTYKHDDGSYSAFGKSDKSGSTWLTAYVARSFRQAANYIAIDENIIKSALEFLAKHQAENGSFPEVGRVIDHDHATENDNGVVLTAFTVLAFLENAKKYPEYNSNVEKALKFIDKNTDASGEVYGLAIAAYAMNVAKTPSSEAFIEKLEKRATTDVGRKWWAKPEPQEDKTKTNFWFWKPRSANVETTAYGLLTYLESGRVAESLPILKWLIGQRNSNGGFESTQDTVVGLSALIKFAEKFSAKDPAMTIEFNYDGEKSTANVDKDNAIVLQSYELPPTVRKVDVNAKGNGIALVQLSCRYNVDNTDSSPGFKVEPSVDPESNSDFLKLKVCASYSAPDGQPKESNMAVMEVNLPSGFTVDQDGLADIEGTESVKKVETKNGETVAVIYFDSLTSESVCPVVKAFKTHRVAQLKPAAVVVYDYYDDTRRAREFYSPPESSLCDICEGEECGTGCLKKEKN</sequence>
<keyword evidence="5" id="KW-0882">Thioester bond</keyword>
<keyword evidence="2" id="KW-0646">Protease inhibitor</keyword>
<dbReference type="InterPro" id="IPR001599">
    <property type="entry name" value="Macroglobln_a2"/>
</dbReference>
<evidence type="ECO:0000256" key="1">
    <source>
        <dbReference type="ARBA" id="ARBA00010952"/>
    </source>
</evidence>
<evidence type="ECO:0000256" key="6">
    <source>
        <dbReference type="ARBA" id="ARBA00023157"/>
    </source>
</evidence>
<dbReference type="Gene3D" id="2.60.120.1540">
    <property type="match status" value="1"/>
</dbReference>
<keyword evidence="7" id="KW-0325">Glycoprotein</keyword>
<dbReference type="InterPro" id="IPR014756">
    <property type="entry name" value="Ig_E-set"/>
</dbReference>
<evidence type="ECO:0000256" key="4">
    <source>
        <dbReference type="ARBA" id="ARBA00022900"/>
    </source>
</evidence>
<dbReference type="Gene3D" id="2.20.130.20">
    <property type="match status" value="1"/>
</dbReference>
<dbReference type="FunFam" id="1.50.10.20:FF:000001">
    <property type="entry name" value="CD109 isoform 1"/>
    <property type="match status" value="1"/>
</dbReference>
<proteinExistence type="inferred from homology"/>
<dbReference type="InterPro" id="IPR047565">
    <property type="entry name" value="Alpha-macroglob_thiol-ester_cl"/>
</dbReference>
<dbReference type="InterPro" id="IPR041813">
    <property type="entry name" value="A2M_TED"/>
</dbReference>
<evidence type="ECO:0000259" key="9">
    <source>
        <dbReference type="SMART" id="SM01361"/>
    </source>
</evidence>
<keyword evidence="6" id="KW-1015">Disulfide bond</keyword>
<evidence type="ECO:0000256" key="5">
    <source>
        <dbReference type="ARBA" id="ARBA00022966"/>
    </source>
</evidence>
<accession>A0A7R8YP15</accession>
<keyword evidence="4" id="KW-0722">Serine protease inhibitor</keyword>
<evidence type="ECO:0000256" key="2">
    <source>
        <dbReference type="ARBA" id="ARBA00022690"/>
    </source>
</evidence>
<dbReference type="OrthoDB" id="9998011at2759"/>
<dbReference type="InterPro" id="IPR036595">
    <property type="entry name" value="A-macroglobulin_rcpt-bd_sf"/>
</dbReference>
<dbReference type="SMART" id="SM01360">
    <property type="entry name" value="A2M"/>
    <property type="match status" value="1"/>
</dbReference>
<dbReference type="Pfam" id="PF00207">
    <property type="entry name" value="A2M"/>
    <property type="match status" value="1"/>
</dbReference>
<dbReference type="Gene3D" id="1.50.10.20">
    <property type="match status" value="1"/>
</dbReference>
<reference evidence="10 11" key="1">
    <citation type="submission" date="2020-11" db="EMBL/GenBank/DDBJ databases">
        <authorList>
            <person name="Wallbank WR R."/>
            <person name="Pardo Diaz C."/>
            <person name="Kozak K."/>
            <person name="Martin S."/>
            <person name="Jiggins C."/>
            <person name="Moest M."/>
            <person name="Warren A I."/>
            <person name="Generalovic N T."/>
            <person name="Byers J.R.P. K."/>
            <person name="Montejo-Kovacevich G."/>
            <person name="Yen C E."/>
        </authorList>
    </citation>
    <scope>NUCLEOTIDE SEQUENCE [LARGE SCALE GENOMIC DNA]</scope>
</reference>
<evidence type="ECO:0000259" key="8">
    <source>
        <dbReference type="SMART" id="SM01360"/>
    </source>
</evidence>
<dbReference type="Gene3D" id="2.60.40.10">
    <property type="entry name" value="Immunoglobulins"/>
    <property type="match status" value="1"/>
</dbReference>
<dbReference type="PANTHER" id="PTHR11412:SF136">
    <property type="entry name" value="CD109 ANTIGEN"/>
    <property type="match status" value="1"/>
</dbReference>
<dbReference type="SUPFAM" id="SSF81296">
    <property type="entry name" value="E set domains"/>
    <property type="match status" value="1"/>
</dbReference>
<protein>
    <submittedName>
        <fullName evidence="10">Uncharacterized protein</fullName>
    </submittedName>
</protein>
<dbReference type="SUPFAM" id="SSF49410">
    <property type="entry name" value="Alpha-macroglobulin receptor domain"/>
    <property type="match status" value="1"/>
</dbReference>
<dbReference type="InterPro" id="IPR011626">
    <property type="entry name" value="Alpha-macroglobulin_TED"/>
</dbReference>
<dbReference type="EMBL" id="LR899009">
    <property type="protein sequence ID" value="CAD7080256.1"/>
    <property type="molecule type" value="Genomic_DNA"/>
</dbReference>
<dbReference type="InterPro" id="IPR019742">
    <property type="entry name" value="MacrogloblnA2_CS"/>
</dbReference>
<keyword evidence="11" id="KW-1185">Reference proteome</keyword>
<dbReference type="FunFam" id="2.60.40.10:FF:000155">
    <property type="entry name" value="complement C3 isoform X1"/>
    <property type="match status" value="1"/>
</dbReference>
<dbReference type="SMART" id="SM01419">
    <property type="entry name" value="Thiol-ester_cl"/>
    <property type="match status" value="1"/>
</dbReference>
<dbReference type="SUPFAM" id="SSF48239">
    <property type="entry name" value="Terpenoid cyclases/Protein prenyltransferases"/>
    <property type="match status" value="1"/>
</dbReference>
<dbReference type="SMART" id="SM01361">
    <property type="entry name" value="A2M_recep"/>
    <property type="match status" value="1"/>
</dbReference>
<feature type="domain" description="Alpha-2-macroglobulin" evidence="8">
    <location>
        <begin position="50"/>
        <end position="140"/>
    </location>
</feature>
<dbReference type="Proteomes" id="UP000594454">
    <property type="component" value="Chromosome 1"/>
</dbReference>
<dbReference type="InterPro" id="IPR008930">
    <property type="entry name" value="Terpenoid_cyclase/PrenylTrfase"/>
</dbReference>
<dbReference type="AlphaFoldDB" id="A0A7R8YP15"/>
<name>A0A7R8YP15_HERIL</name>
<dbReference type="InterPro" id="IPR050473">
    <property type="entry name" value="A2M/Complement_sys"/>
</dbReference>
<dbReference type="InParanoid" id="A0A7R8YP15"/>
<evidence type="ECO:0000313" key="10">
    <source>
        <dbReference type="EMBL" id="CAD7080256.1"/>
    </source>
</evidence>
<dbReference type="InterPro" id="IPR013783">
    <property type="entry name" value="Ig-like_fold"/>
</dbReference>
<dbReference type="CDD" id="cd02897">
    <property type="entry name" value="A2M_2"/>
    <property type="match status" value="1"/>
</dbReference>
<organism evidence="10 11">
    <name type="scientific">Hermetia illucens</name>
    <name type="common">Black soldier fly</name>
    <dbReference type="NCBI Taxonomy" id="343691"/>
    <lineage>
        <taxon>Eukaryota</taxon>
        <taxon>Metazoa</taxon>
        <taxon>Ecdysozoa</taxon>
        <taxon>Arthropoda</taxon>
        <taxon>Hexapoda</taxon>
        <taxon>Insecta</taxon>
        <taxon>Pterygota</taxon>
        <taxon>Neoptera</taxon>
        <taxon>Endopterygota</taxon>
        <taxon>Diptera</taxon>
        <taxon>Brachycera</taxon>
        <taxon>Stratiomyomorpha</taxon>
        <taxon>Stratiomyidae</taxon>
        <taxon>Hermetiinae</taxon>
        <taxon>Hermetia</taxon>
    </lineage>
</organism>
<dbReference type="InterPro" id="IPR009048">
    <property type="entry name" value="A-macroglobulin_rcpt-bd"/>
</dbReference>
<gene>
    <name evidence="10" type="ORF">HERILL_LOCUS3421</name>
</gene>
<evidence type="ECO:0000256" key="3">
    <source>
        <dbReference type="ARBA" id="ARBA00022729"/>
    </source>
</evidence>
<dbReference type="PROSITE" id="PS00477">
    <property type="entry name" value="ALPHA_2_MACROGLOBULIN"/>
    <property type="match status" value="1"/>
</dbReference>
<dbReference type="Gene3D" id="2.60.40.690">
    <property type="entry name" value="Alpha-macroglobulin, receptor-binding domain"/>
    <property type="match status" value="1"/>
</dbReference>
<feature type="domain" description="Alpha-macroglobulin receptor-binding" evidence="9">
    <location>
        <begin position="669"/>
        <end position="758"/>
    </location>
</feature>
<dbReference type="GO" id="GO:0004867">
    <property type="term" value="F:serine-type endopeptidase inhibitor activity"/>
    <property type="evidence" value="ECO:0007669"/>
    <property type="project" value="UniProtKB-KW"/>
</dbReference>
<evidence type="ECO:0000256" key="7">
    <source>
        <dbReference type="ARBA" id="ARBA00023180"/>
    </source>
</evidence>
<dbReference type="Pfam" id="PF07677">
    <property type="entry name" value="A2M_recep"/>
    <property type="match status" value="1"/>
</dbReference>
<dbReference type="PANTHER" id="PTHR11412">
    <property type="entry name" value="MACROGLOBULIN / COMPLEMENT"/>
    <property type="match status" value="1"/>
</dbReference>
<evidence type="ECO:0000313" key="11">
    <source>
        <dbReference type="Proteomes" id="UP000594454"/>
    </source>
</evidence>